<comment type="function">
    <text evidence="19">Initiates complex N-linked carbohydrate formation. Essential for the conversion of high-mannose to hybrid and complex N-glycans.</text>
</comment>
<evidence type="ECO:0000313" key="22">
    <source>
        <dbReference type="Proteomes" id="UP000472268"/>
    </source>
</evidence>
<evidence type="ECO:0000256" key="4">
    <source>
        <dbReference type="ARBA" id="ARBA00022553"/>
    </source>
</evidence>
<keyword evidence="11" id="KW-1133">Transmembrane helix</keyword>
<evidence type="ECO:0000256" key="17">
    <source>
        <dbReference type="ARBA" id="ARBA00049045"/>
    </source>
</evidence>
<dbReference type="GO" id="GO:0003827">
    <property type="term" value="F:alpha-1,3-mannosylglycoprotein 2-beta-N-acetylglucosaminyltransferase activity"/>
    <property type="evidence" value="ECO:0007669"/>
    <property type="project" value="UniProtKB-UniRule"/>
</dbReference>
<dbReference type="GO" id="GO:0030246">
    <property type="term" value="F:carbohydrate binding"/>
    <property type="evidence" value="ECO:0007669"/>
    <property type="project" value="UniProtKB-UniRule"/>
</dbReference>
<evidence type="ECO:0000256" key="9">
    <source>
        <dbReference type="ARBA" id="ARBA00022734"/>
    </source>
</evidence>
<evidence type="ECO:0000256" key="12">
    <source>
        <dbReference type="ARBA" id="ARBA00023034"/>
    </source>
</evidence>
<dbReference type="Ensembl" id="ENSSSUT00005011911.1">
    <property type="protein sequence ID" value="ENSSSUP00005010374.1"/>
    <property type="gene ID" value="ENSSSUG00005006502.1"/>
</dbReference>
<dbReference type="InterPro" id="IPR029044">
    <property type="entry name" value="Nucleotide-diphossugar_trans"/>
</dbReference>
<keyword evidence="12 19" id="KW-0333">Golgi apparatus</keyword>
<evidence type="ECO:0000256" key="18">
    <source>
        <dbReference type="PROSITE-ProRule" id="PRU01375"/>
    </source>
</evidence>
<dbReference type="InterPro" id="IPR052463">
    <property type="entry name" value="O-linked_mannose_GnT"/>
</dbReference>
<reference evidence="21" key="2">
    <citation type="submission" date="2025-08" db="UniProtKB">
        <authorList>
            <consortium name="Ensembl"/>
        </authorList>
    </citation>
    <scope>IDENTIFICATION</scope>
</reference>
<dbReference type="Pfam" id="PF03071">
    <property type="entry name" value="GNT-I"/>
    <property type="match status" value="1"/>
</dbReference>
<name>A0A673TN25_SURSU</name>
<evidence type="ECO:0000259" key="20">
    <source>
        <dbReference type="Pfam" id="PF15711"/>
    </source>
</evidence>
<proteinExistence type="inferred from homology"/>
<evidence type="ECO:0000256" key="16">
    <source>
        <dbReference type="ARBA" id="ARBA00046887"/>
    </source>
</evidence>
<keyword evidence="22" id="KW-1185">Reference proteome</keyword>
<dbReference type="GO" id="GO:0030145">
    <property type="term" value="F:manganese ion binding"/>
    <property type="evidence" value="ECO:0007669"/>
    <property type="project" value="UniProtKB-UniRule"/>
</dbReference>
<dbReference type="EC" id="2.4.1.101" evidence="19"/>
<evidence type="ECO:0000256" key="15">
    <source>
        <dbReference type="ARBA" id="ARBA00023211"/>
    </source>
</evidence>
<dbReference type="CDD" id="cd02514">
    <property type="entry name" value="GT13_GLCNAC-TI"/>
    <property type="match status" value="1"/>
</dbReference>
<reference evidence="21 22" key="1">
    <citation type="submission" date="2019-05" db="EMBL/GenBank/DDBJ databases">
        <title>A Chromosome-scale Meerkat (S. suricatta) Genome Assembly.</title>
        <authorList>
            <person name="Dudchenko O."/>
            <person name="Lieberman Aiden E."/>
            <person name="Tung J."/>
            <person name="Barreiro L.B."/>
            <person name="Clutton-Brock T.H."/>
        </authorList>
    </citation>
    <scope>NUCLEOTIDE SEQUENCE [LARGE SCALE GENOMIC DNA]</scope>
</reference>
<evidence type="ECO:0000256" key="11">
    <source>
        <dbReference type="ARBA" id="ARBA00022989"/>
    </source>
</evidence>
<feature type="domain" description="ILEI/PANDER" evidence="20">
    <location>
        <begin position="132"/>
        <end position="180"/>
    </location>
</feature>
<dbReference type="InterPro" id="IPR039477">
    <property type="entry name" value="ILEI/PANDER_dom"/>
</dbReference>
<comment type="subunit">
    <text evidence="16">Interacts with DAG1 (via O-linked mannose moiety). Interacts (via transmembrane domain) with FKTN; the interaction is direct and is required for normal location in Golgi membranes.</text>
</comment>
<organism evidence="21 22">
    <name type="scientific">Suricata suricatta</name>
    <name type="common">Meerkat</name>
    <dbReference type="NCBI Taxonomy" id="37032"/>
    <lineage>
        <taxon>Eukaryota</taxon>
        <taxon>Metazoa</taxon>
        <taxon>Chordata</taxon>
        <taxon>Craniata</taxon>
        <taxon>Vertebrata</taxon>
        <taxon>Euteleostomi</taxon>
        <taxon>Mammalia</taxon>
        <taxon>Eutheria</taxon>
        <taxon>Laurasiatheria</taxon>
        <taxon>Carnivora</taxon>
        <taxon>Feliformia</taxon>
        <taxon>Herpestidae</taxon>
        <taxon>Suricata</taxon>
    </lineage>
</organism>
<dbReference type="Proteomes" id="UP000472268">
    <property type="component" value="Chromosome 8"/>
</dbReference>
<dbReference type="PROSITE" id="PS52031">
    <property type="entry name" value="GG_LECTIN"/>
    <property type="match status" value="1"/>
</dbReference>
<keyword evidence="5 19" id="KW-0328">Glycosyltransferase</keyword>
<keyword evidence="8 19" id="KW-0479">Metal-binding</keyword>
<keyword evidence="6" id="KW-0808">Transferase</keyword>
<dbReference type="GO" id="GO:0016266">
    <property type="term" value="P:protein O-linked glycosylation via N-acetyl-galactosamine"/>
    <property type="evidence" value="ECO:0007669"/>
    <property type="project" value="TreeGrafter"/>
</dbReference>
<dbReference type="GO" id="GO:0047223">
    <property type="term" value="F:beta-1,3-galactosyl-O-glycosyl-glycoprotein beta-1,3-N-acetylglucosaminyltransferase activity"/>
    <property type="evidence" value="ECO:0007669"/>
    <property type="project" value="TreeGrafter"/>
</dbReference>
<evidence type="ECO:0000313" key="21">
    <source>
        <dbReference type="Ensembl" id="ENSSSUP00005010374.1"/>
    </source>
</evidence>
<keyword evidence="7" id="KW-0812">Transmembrane</keyword>
<comment type="catalytic activity">
    <reaction evidence="19">
        <text>N(4)-(alpha-D-Man-(1-&gt;3)-[alpha-D-Man-(1-&gt;3)-[alpha-D-Man-(1-&gt;6)]-alpha-D-Man-(1-&gt;6)]-beta-D-Man-(1-&gt;4)-beta-D-GlcNAc-(1-&gt;4)-beta-D-GlcNAc)-L-asparaginyl-[protein] (N-glucan mannose isomer 5A1,2) + UDP-N-acetyl-alpha-D-glucosamine = N(4)-{beta-D-GlcNAc-(1-&gt;2)-alpha-D-Man-(1-&gt;3)-[alpha-D-Man-(1-&gt;3)-[alpha-D-Man-(1-&gt;6)]-alpha-D-Man-(1-&gt;6)]-beta-D-Man-(1-&gt;4)-beta-D-GlcNAc-(1-&gt;4)-beta-D-GlcNAc}-L-asparaginyl-[protein] + UDP + H(+)</text>
        <dbReference type="Rhea" id="RHEA:11456"/>
        <dbReference type="Rhea" id="RHEA-COMP:14367"/>
        <dbReference type="Rhea" id="RHEA-COMP:14368"/>
        <dbReference type="ChEBI" id="CHEBI:15378"/>
        <dbReference type="ChEBI" id="CHEBI:57705"/>
        <dbReference type="ChEBI" id="CHEBI:58223"/>
        <dbReference type="ChEBI" id="CHEBI:59087"/>
        <dbReference type="ChEBI" id="CHEBI:60625"/>
        <dbReference type="EC" id="2.4.1.101"/>
    </reaction>
</comment>
<accession>A0A673TN25</accession>
<keyword evidence="10 19" id="KW-0735">Signal-anchor</keyword>
<keyword evidence="14" id="KW-1015">Disulfide bond</keyword>
<evidence type="ECO:0000256" key="1">
    <source>
        <dbReference type="ARBA" id="ARBA00004323"/>
    </source>
</evidence>
<evidence type="ECO:0000256" key="3">
    <source>
        <dbReference type="ARBA" id="ARBA00006492"/>
    </source>
</evidence>
<evidence type="ECO:0000256" key="7">
    <source>
        <dbReference type="ARBA" id="ARBA00022692"/>
    </source>
</evidence>
<comment type="pathway">
    <text evidence="2 19">Protein modification; protein glycosylation.</text>
</comment>
<evidence type="ECO:0000256" key="8">
    <source>
        <dbReference type="ARBA" id="ARBA00022723"/>
    </source>
</evidence>
<keyword evidence="13" id="KW-0472">Membrane</keyword>
<evidence type="ECO:0000256" key="13">
    <source>
        <dbReference type="ARBA" id="ARBA00023136"/>
    </source>
</evidence>
<dbReference type="GO" id="GO:0000139">
    <property type="term" value="C:Golgi membrane"/>
    <property type="evidence" value="ECO:0007669"/>
    <property type="project" value="UniProtKB-SubCell"/>
</dbReference>
<gene>
    <name evidence="21" type="primary">POMGNT1</name>
</gene>
<sequence length="622" mass="70944">MDDWTPSSLIKPFGARKKRSWYLTWKYKLTNQRALRRFCQTGAVLFLLVTVIVNIKLILDTRRAISEANGDWEPEQDYDETLGRLEPSRRRGSGPRRVLDVEVYSSRSKVYVAVDGTTVLEDEAREQGRGIHVIVLNQATDEGSFHLKDTAKALLRSLGSQAGPALGWRDTWAFVGRKGGPVLGEKHSKSPALSSWGDPVLLKTDVPLSSAEEAECHWADTELNRRRRRFCSKVEGYGSVCSCKDPTPIEFSPDPLPDNKVLNVPVAVIAGNRPNYLYRMLRSLLSAQGVSPQMITVFIDGYYEEPMDVVALFGLRGIQHTPISIKNARVSQHYKASLTATFNLFPEARFAVVLEEDLDIAVDFFSFLSQSIHLLEEDDSLYCISAWNDQGYEHTAEDPALLYRVETMPGLGWVLRKSLYKEELEPKWPTPEKLWDWDMWMRMPEQRRGRECIIPDVSRSYHFGIVGLNMNGYFHEAYFKKHKFNTVPGVQLRNVDSLKKEAYEAEIHRLLSEAEVLDHSKNPCEDSFLPDTEGHTYVAFIRMEKDDDFITWTQLAKCLHIWDLDVRGNHRGLWRLFWKKNHFLVVGVPASPYSVKKPPSITPIFLEPPPKEEGAPGAAEQT</sequence>
<evidence type="ECO:0000256" key="10">
    <source>
        <dbReference type="ARBA" id="ARBA00022968"/>
    </source>
</evidence>
<dbReference type="PANTHER" id="PTHR46396:SF1">
    <property type="entry name" value="PROTEIN O-LINKED-MANNOSE BETA-1,2-N-ACETYLGLUCOSAMINYLTRANSFERASE 1"/>
    <property type="match status" value="1"/>
</dbReference>
<evidence type="ECO:0000256" key="6">
    <source>
        <dbReference type="ARBA" id="ARBA00022679"/>
    </source>
</evidence>
<dbReference type="AlphaFoldDB" id="A0A673TN25"/>
<evidence type="ECO:0000256" key="19">
    <source>
        <dbReference type="RuleBase" id="RU368119"/>
    </source>
</evidence>
<evidence type="ECO:0000256" key="14">
    <source>
        <dbReference type="ARBA" id="ARBA00023157"/>
    </source>
</evidence>
<comment type="cofactor">
    <cofactor evidence="19">
        <name>Mn(2+)</name>
        <dbReference type="ChEBI" id="CHEBI:29035"/>
    </cofactor>
    <text evidence="19">The cofactor is mostly bound to the substrate.</text>
</comment>
<dbReference type="FunFam" id="3.90.550.10:FF:000038">
    <property type="entry name" value="protein O-linked-mannose beta-1,2-N-acetylglucosaminyltransferase 1 isoform X1"/>
    <property type="match status" value="1"/>
</dbReference>
<reference evidence="21" key="3">
    <citation type="submission" date="2025-09" db="UniProtKB">
        <authorList>
            <consortium name="Ensembl"/>
        </authorList>
    </citation>
    <scope>IDENTIFICATION</scope>
</reference>
<comment type="similarity">
    <text evidence="3 19">Belongs to the glycosyltransferase 13 family.</text>
</comment>
<dbReference type="SUPFAM" id="SSF53448">
    <property type="entry name" value="Nucleotide-diphospho-sugar transferases"/>
    <property type="match status" value="1"/>
</dbReference>
<dbReference type="InterPro" id="IPR004139">
    <property type="entry name" value="Glyco_trans_13"/>
</dbReference>
<dbReference type="PANTHER" id="PTHR46396">
    <property type="entry name" value="PROTEIN O-LINKED-MANNOSE BETA-1,2-N-ACETYLGLUCOSAMINYLTRANSFERASE 1"/>
    <property type="match status" value="1"/>
</dbReference>
<evidence type="ECO:0000256" key="2">
    <source>
        <dbReference type="ARBA" id="ARBA00004922"/>
    </source>
</evidence>
<dbReference type="Pfam" id="PF15711">
    <property type="entry name" value="ILEI"/>
    <property type="match status" value="1"/>
</dbReference>
<keyword evidence="9 18" id="KW-0430">Lectin</keyword>
<keyword evidence="15 19" id="KW-0464">Manganese</keyword>
<comment type="subcellular location">
    <subcellularLocation>
        <location evidence="1 19">Golgi apparatus membrane</location>
        <topology evidence="1 19">Single-pass type II membrane protein</topology>
    </subcellularLocation>
</comment>
<dbReference type="Gene3D" id="3.90.550.10">
    <property type="entry name" value="Spore Coat Polysaccharide Biosynthesis Protein SpsA, Chain A"/>
    <property type="match status" value="1"/>
</dbReference>
<protein>
    <recommendedName>
        <fullName evidence="19">Alpha-1,3-mannosyl-glycoprotein 2-beta-N-acetylglucosaminyltransferase</fullName>
        <shortName evidence="19">GNT-I</shortName>
        <shortName evidence="19">GlcNAc-T I</shortName>
        <ecNumber evidence="19">2.4.1.101</ecNumber>
    </recommendedName>
    <alternativeName>
        <fullName evidence="19">N-glycosyl-oligosaccharide-glycoprotein N-acetylglucosaminyltransferase I</fullName>
    </alternativeName>
</protein>
<dbReference type="UniPathway" id="UPA00378"/>
<keyword evidence="4" id="KW-0597">Phosphoprotein</keyword>
<comment type="catalytic activity">
    <reaction evidence="17">
        <text>3-O-(alpha-D-mannosyl)-L-threonyl-[protein] + UDP-N-acetyl-alpha-D-glucosamine = 3-O-(N-acetyl-beta-D-glucosaminyl-(1-&gt;2)-alpha-D-mannosyl)-L-threonyl-[protein] + UDP + H(+)</text>
        <dbReference type="Rhea" id="RHEA:54128"/>
        <dbReference type="Rhea" id="RHEA-COMP:13547"/>
        <dbReference type="Rhea" id="RHEA-COMP:13802"/>
        <dbReference type="ChEBI" id="CHEBI:15378"/>
        <dbReference type="ChEBI" id="CHEBI:57705"/>
        <dbReference type="ChEBI" id="CHEBI:58223"/>
        <dbReference type="ChEBI" id="CHEBI:137323"/>
        <dbReference type="ChEBI" id="CHEBI:138067"/>
    </reaction>
</comment>
<evidence type="ECO:0000256" key="5">
    <source>
        <dbReference type="ARBA" id="ARBA00022676"/>
    </source>
</evidence>